<keyword evidence="1" id="KW-0812">Transmembrane</keyword>
<dbReference type="AlphaFoldDB" id="A0A6P1WA54"/>
<dbReference type="PANTHER" id="PTHR34473:SF2">
    <property type="entry name" value="UPF0699 TRANSMEMBRANE PROTEIN YDBT"/>
    <property type="match status" value="1"/>
</dbReference>
<protein>
    <submittedName>
        <fullName evidence="3">PH domain-containing protein</fullName>
    </submittedName>
</protein>
<name>A0A6P1WA54_9BACT</name>
<evidence type="ECO:0000313" key="3">
    <source>
        <dbReference type="EMBL" id="QHW00860.1"/>
    </source>
</evidence>
<dbReference type="KEGG" id="senf:GJR95_40105"/>
<evidence type="ECO:0000313" key="4">
    <source>
        <dbReference type="Proteomes" id="UP000464577"/>
    </source>
</evidence>
<sequence>MAIFSLLTDTYSCTNNRFTMTQSEPVLPLRVQFNPIIRTYFLLYVAFILLVTVVGIVLIPIWLLGVGQWWSGHYFHNLECELSERSLRFKKGILVHVEKTIPLENIQDVTFVAGPLLRYFDLCILKFETAGQSPNQAHNMELIGIIDAQSFRTHILEQRQKLIATRTSQPAANTDQILLTEVRDTLRDIRQLLQDNLNQSNA</sequence>
<keyword evidence="1" id="KW-0472">Membrane</keyword>
<evidence type="ECO:0000256" key="1">
    <source>
        <dbReference type="SAM" id="Phobius"/>
    </source>
</evidence>
<feature type="domain" description="YdbS-like PH" evidence="2">
    <location>
        <begin position="81"/>
        <end position="155"/>
    </location>
</feature>
<organism evidence="3 4">
    <name type="scientific">Spirosoma endbachense</name>
    <dbReference type="NCBI Taxonomy" id="2666025"/>
    <lineage>
        <taxon>Bacteria</taxon>
        <taxon>Pseudomonadati</taxon>
        <taxon>Bacteroidota</taxon>
        <taxon>Cytophagia</taxon>
        <taxon>Cytophagales</taxon>
        <taxon>Cytophagaceae</taxon>
        <taxon>Spirosoma</taxon>
    </lineage>
</organism>
<evidence type="ECO:0000259" key="2">
    <source>
        <dbReference type="Pfam" id="PF03703"/>
    </source>
</evidence>
<keyword evidence="1" id="KW-1133">Transmembrane helix</keyword>
<proteinExistence type="predicted"/>
<dbReference type="Proteomes" id="UP000464577">
    <property type="component" value="Chromosome"/>
</dbReference>
<dbReference type="EMBL" id="CP045997">
    <property type="protein sequence ID" value="QHW00860.1"/>
    <property type="molecule type" value="Genomic_DNA"/>
</dbReference>
<dbReference type="InterPro" id="IPR005182">
    <property type="entry name" value="YdbS-like_PH"/>
</dbReference>
<feature type="transmembrane region" description="Helical" evidence="1">
    <location>
        <begin position="41"/>
        <end position="64"/>
    </location>
</feature>
<accession>A0A6P1WA54</accession>
<reference evidence="3 4" key="1">
    <citation type="submission" date="2019-11" db="EMBL/GenBank/DDBJ databases">
        <title>Spirosoma endbachense sp. nov., isolated from a natural salt meadow.</title>
        <authorList>
            <person name="Rojas J."/>
            <person name="Ambika Manirajan B."/>
            <person name="Ratering S."/>
            <person name="Suarez C."/>
            <person name="Geissler-Plaum R."/>
            <person name="Schnell S."/>
        </authorList>
    </citation>
    <scope>NUCLEOTIDE SEQUENCE [LARGE SCALE GENOMIC DNA]</scope>
    <source>
        <strain evidence="3 4">I-24</strain>
    </source>
</reference>
<dbReference type="PANTHER" id="PTHR34473">
    <property type="entry name" value="UPF0699 TRANSMEMBRANE PROTEIN YDBS"/>
    <property type="match status" value="1"/>
</dbReference>
<dbReference type="Pfam" id="PF03703">
    <property type="entry name" value="bPH_2"/>
    <property type="match status" value="1"/>
</dbReference>
<gene>
    <name evidence="3" type="ORF">GJR95_40105</name>
</gene>
<keyword evidence="4" id="KW-1185">Reference proteome</keyword>